<proteinExistence type="predicted"/>
<name>A0A7D5NBL6_9PROT</name>
<accession>A0A7D5NBL6</accession>
<evidence type="ECO:0000313" key="2">
    <source>
        <dbReference type="Proteomes" id="UP000509684"/>
    </source>
</evidence>
<dbReference type="AlphaFoldDB" id="A0A7D5NBL6"/>
<dbReference type="SUPFAM" id="SSF46785">
    <property type="entry name" value="Winged helix' DNA-binding domain"/>
    <property type="match status" value="1"/>
</dbReference>
<dbReference type="KEGG" id="acog:HWD57_08020"/>
<dbReference type="Proteomes" id="UP000509684">
    <property type="component" value="Chromosome"/>
</dbReference>
<gene>
    <name evidence="1" type="ORF">HWD57_08020</name>
</gene>
<dbReference type="InterPro" id="IPR036390">
    <property type="entry name" value="WH_DNA-bd_sf"/>
</dbReference>
<sequence>MPDVVFWPLFVTFAAVAIGATIKAVEATHGKKLADDECARLRAQLDILNNPENEKTLDVQIPGWSKTEESPEPQSKVVHNERLEELREKILVIVSQNDLLNDAQIAELAGVSKQVATLHLHELRSTKFVRSSFGLDENSYEVSVWFLEQPGRKYLSENELL</sequence>
<reference evidence="1 2" key="1">
    <citation type="journal article" date="2019" name="Microbiome">
        <title>Annotated bacterial chromosomes from frame-shift-corrected long-read metagenomic data.</title>
        <authorList>
            <person name="Arumugam K."/>
            <person name="Bagci C."/>
            <person name="Bessarab I."/>
            <person name="Beier S."/>
            <person name="Buchfink B."/>
            <person name="Gorska A."/>
            <person name="Qiu G."/>
            <person name="Huson D.H."/>
            <person name="Williams R.B.H."/>
        </authorList>
    </citation>
    <scope>NUCLEOTIDE SEQUENCE [LARGE SCALE GENOMIC DNA]</scope>
    <source>
        <strain evidence="1">SSA1</strain>
    </source>
</reference>
<dbReference type="EMBL" id="CP058708">
    <property type="protein sequence ID" value="QLH49733.1"/>
    <property type="molecule type" value="Genomic_DNA"/>
</dbReference>
<evidence type="ECO:0000313" key="1">
    <source>
        <dbReference type="EMBL" id="QLH49733.1"/>
    </source>
</evidence>
<organism evidence="1 2">
    <name type="scientific">Candidatus Accumulibacter cognatus</name>
    <dbReference type="NCBI Taxonomy" id="2954383"/>
    <lineage>
        <taxon>Bacteria</taxon>
        <taxon>Pseudomonadati</taxon>
        <taxon>Pseudomonadota</taxon>
        <taxon>Betaproteobacteria</taxon>
        <taxon>Candidatus Accumulibacter</taxon>
    </lineage>
</organism>
<protein>
    <submittedName>
        <fullName evidence="1">Uncharacterized protein</fullName>
    </submittedName>
</protein>